<reference evidence="1 2" key="1">
    <citation type="submission" date="2019-04" db="EMBL/GenBank/DDBJ databases">
        <title>Streptomyces oryziradicis sp. nov., a novel actinomycete isolated from rhizosphere soil of rice (Oryza sativa L.).</title>
        <authorList>
            <person name="Li C."/>
        </authorList>
    </citation>
    <scope>NUCLEOTIDE SEQUENCE [LARGE SCALE GENOMIC DNA]</scope>
    <source>
        <strain evidence="1 2">NEAU-C40</strain>
    </source>
</reference>
<gene>
    <name evidence="1" type="ORF">FCI23_10405</name>
</gene>
<dbReference type="Proteomes" id="UP000305778">
    <property type="component" value="Unassembled WGS sequence"/>
</dbReference>
<proteinExistence type="predicted"/>
<dbReference type="AlphaFoldDB" id="A0A4U0SR36"/>
<name>A0A4U0SR36_9ACTN</name>
<evidence type="ECO:0000313" key="2">
    <source>
        <dbReference type="Proteomes" id="UP000305778"/>
    </source>
</evidence>
<organism evidence="1 2">
    <name type="scientific">Actinacidiphila oryziradicis</name>
    <dbReference type="NCBI Taxonomy" id="2571141"/>
    <lineage>
        <taxon>Bacteria</taxon>
        <taxon>Bacillati</taxon>
        <taxon>Actinomycetota</taxon>
        <taxon>Actinomycetes</taxon>
        <taxon>Kitasatosporales</taxon>
        <taxon>Streptomycetaceae</taxon>
        <taxon>Actinacidiphila</taxon>
    </lineage>
</organism>
<evidence type="ECO:0000313" key="1">
    <source>
        <dbReference type="EMBL" id="TKA11733.1"/>
    </source>
</evidence>
<dbReference type="RefSeq" id="WP_136723193.1">
    <property type="nucleotide sequence ID" value="NZ_SUMC01000007.1"/>
</dbReference>
<protein>
    <submittedName>
        <fullName evidence="1">Uncharacterized protein</fullName>
    </submittedName>
</protein>
<comment type="caution">
    <text evidence="1">The sequence shown here is derived from an EMBL/GenBank/DDBJ whole genome shotgun (WGS) entry which is preliminary data.</text>
</comment>
<accession>A0A4U0SR36</accession>
<keyword evidence="2" id="KW-1185">Reference proteome</keyword>
<sequence>MTTTLTAGSTLTPDLDALLAEHNATVVPLADMPEFADDAARPAFYGAADDELVDGIRVRRIVLPDGLDDTRRDQLLRYMVQMFDRAEAGEFDKAASA</sequence>
<dbReference type="EMBL" id="SUMC01000007">
    <property type="protein sequence ID" value="TKA11733.1"/>
    <property type="molecule type" value="Genomic_DNA"/>
</dbReference>